<feature type="region of interest" description="Disordered" evidence="5">
    <location>
        <begin position="149"/>
        <end position="188"/>
    </location>
</feature>
<feature type="non-terminal residue" evidence="7">
    <location>
        <position position="550"/>
    </location>
</feature>
<keyword evidence="3" id="KW-0862">Zinc</keyword>
<dbReference type="OrthoDB" id="69354at2759"/>
<feature type="region of interest" description="Disordered" evidence="5">
    <location>
        <begin position="64"/>
        <end position="95"/>
    </location>
</feature>
<keyword evidence="8" id="KW-1185">Reference proteome</keyword>
<evidence type="ECO:0000256" key="1">
    <source>
        <dbReference type="ARBA" id="ARBA00022723"/>
    </source>
</evidence>
<feature type="region of interest" description="Disordered" evidence="5">
    <location>
        <begin position="513"/>
        <end position="550"/>
    </location>
</feature>
<dbReference type="PANTHER" id="PTHR46235:SF3">
    <property type="entry name" value="PHD FINGER-CONTAINING PROTEIN DDB_G0268158"/>
    <property type="match status" value="1"/>
</dbReference>
<dbReference type="PANTHER" id="PTHR46235">
    <property type="entry name" value="PHD FINGER-CONTAINING PROTEIN DDB_G0268158"/>
    <property type="match status" value="1"/>
</dbReference>
<protein>
    <recommendedName>
        <fullName evidence="6">PHD-type domain-containing protein</fullName>
    </recommendedName>
</protein>
<feature type="compositionally biased region" description="Low complexity" evidence="5">
    <location>
        <begin position="537"/>
        <end position="550"/>
    </location>
</feature>
<dbReference type="InterPro" id="IPR013083">
    <property type="entry name" value="Znf_RING/FYVE/PHD"/>
</dbReference>
<name>A0A1W0AA96_9STRA</name>
<dbReference type="InterPro" id="IPR011011">
    <property type="entry name" value="Znf_FYVE_PHD"/>
</dbReference>
<feature type="compositionally biased region" description="Polar residues" evidence="5">
    <location>
        <begin position="163"/>
        <end position="174"/>
    </location>
</feature>
<evidence type="ECO:0000313" key="8">
    <source>
        <dbReference type="Proteomes" id="UP000243217"/>
    </source>
</evidence>
<dbReference type="InterPro" id="IPR001965">
    <property type="entry name" value="Znf_PHD"/>
</dbReference>
<dbReference type="PROSITE" id="PS01359">
    <property type="entry name" value="ZF_PHD_1"/>
    <property type="match status" value="1"/>
</dbReference>
<dbReference type="SMART" id="SM00249">
    <property type="entry name" value="PHD"/>
    <property type="match status" value="3"/>
</dbReference>
<dbReference type="SUPFAM" id="SSF57903">
    <property type="entry name" value="FYVE/PHD zinc finger"/>
    <property type="match status" value="1"/>
</dbReference>
<keyword evidence="1" id="KW-0479">Metal-binding</keyword>
<dbReference type="InterPro" id="IPR019786">
    <property type="entry name" value="Zinc_finger_PHD-type_CS"/>
</dbReference>
<keyword evidence="2 4" id="KW-0863">Zinc-finger</keyword>
<sequence length="550" mass="61379">MADEGVVLQHARALNSRLMKTNLGLLMAIRETDCDIVRAKKLLQKYHDEMVKNGVGIPQACTYQPRAVGNRPPPPSQPEQHYVQHERARQEDASDSIKVVEAPVAEEEPTMEHKSCPICLRVFDNNVKDFEIVLHEEECERVNGSLKKIASQKRRRPTESAPKPQTIQHPSPTTVRVPKEKITSEEPTDTAPPMCFICGTGGRQLLSCTGICARSFHIACIEENSVLTQRPFAAQRQRWKCAECLRNIHSCIKCGMLGDDNADCFVCSVEGCGFSCHQSCMGKDQDPMLYVCQRHTCYVCKKGGIPPSDCYSCYHCTNMVHKKCLTSKLSFKPAIGNFGNCGHHKREVLPLSLRSKLHPGNVVMILEMDNSLLPQAAKQLNSNQWGRVDSVENVEFGSQLVRVELFSCEITITITNQHALPVMSSDYENTPEFLQSCISAHINAELNIRGLAPSLSESARADVIMDTCLAFQHAGKLQGLSSNDMIELATHGIESWLLKNPTRPKYQFTMLDTRRREKPAALPPPQTPHVPVRRAPTRQSSRASTRASSR</sequence>
<evidence type="ECO:0000256" key="3">
    <source>
        <dbReference type="ARBA" id="ARBA00022833"/>
    </source>
</evidence>
<feature type="domain" description="PHD-type" evidence="6">
    <location>
        <begin position="192"/>
        <end position="247"/>
    </location>
</feature>
<dbReference type="GO" id="GO:0008270">
    <property type="term" value="F:zinc ion binding"/>
    <property type="evidence" value="ECO:0007669"/>
    <property type="project" value="UniProtKB-KW"/>
</dbReference>
<evidence type="ECO:0000256" key="2">
    <source>
        <dbReference type="ARBA" id="ARBA00022771"/>
    </source>
</evidence>
<dbReference type="STRING" id="74557.A0A1W0AA96"/>
<dbReference type="CDD" id="cd15489">
    <property type="entry name" value="PHD_SF"/>
    <property type="match status" value="1"/>
</dbReference>
<evidence type="ECO:0000313" key="7">
    <source>
        <dbReference type="EMBL" id="OQS07165.1"/>
    </source>
</evidence>
<comment type="caution">
    <text evidence="7">The sequence shown here is derived from an EMBL/GenBank/DDBJ whole genome shotgun (WGS) entry which is preliminary data.</text>
</comment>
<accession>A0A1W0AA96</accession>
<organism evidence="7 8">
    <name type="scientific">Thraustotheca clavata</name>
    <dbReference type="NCBI Taxonomy" id="74557"/>
    <lineage>
        <taxon>Eukaryota</taxon>
        <taxon>Sar</taxon>
        <taxon>Stramenopiles</taxon>
        <taxon>Oomycota</taxon>
        <taxon>Saprolegniomycetes</taxon>
        <taxon>Saprolegniales</taxon>
        <taxon>Achlyaceae</taxon>
        <taxon>Thraustotheca</taxon>
    </lineage>
</organism>
<dbReference type="AlphaFoldDB" id="A0A1W0AA96"/>
<dbReference type="InterPro" id="IPR019787">
    <property type="entry name" value="Znf_PHD-finger"/>
</dbReference>
<dbReference type="Proteomes" id="UP000243217">
    <property type="component" value="Unassembled WGS sequence"/>
</dbReference>
<evidence type="ECO:0000256" key="4">
    <source>
        <dbReference type="PROSITE-ProRule" id="PRU00146"/>
    </source>
</evidence>
<reference evidence="7 8" key="1">
    <citation type="journal article" date="2014" name="Genome Biol. Evol.">
        <title>The secreted proteins of Achlya hypogyna and Thraustotheca clavata identify the ancestral oomycete secretome and reveal gene acquisitions by horizontal gene transfer.</title>
        <authorList>
            <person name="Misner I."/>
            <person name="Blouin N."/>
            <person name="Leonard G."/>
            <person name="Richards T.A."/>
            <person name="Lane C.E."/>
        </authorList>
    </citation>
    <scope>NUCLEOTIDE SEQUENCE [LARGE SCALE GENOMIC DNA]</scope>
    <source>
        <strain evidence="7 8">ATCC 34112</strain>
    </source>
</reference>
<evidence type="ECO:0000256" key="5">
    <source>
        <dbReference type="SAM" id="MobiDB-lite"/>
    </source>
</evidence>
<proteinExistence type="predicted"/>
<evidence type="ECO:0000259" key="6">
    <source>
        <dbReference type="PROSITE" id="PS50016"/>
    </source>
</evidence>
<gene>
    <name evidence="7" type="ORF">THRCLA_00823</name>
</gene>
<dbReference type="EMBL" id="JNBS01000270">
    <property type="protein sequence ID" value="OQS07165.1"/>
    <property type="molecule type" value="Genomic_DNA"/>
</dbReference>
<dbReference type="Gene3D" id="3.30.40.10">
    <property type="entry name" value="Zinc/RING finger domain, C3HC4 (zinc finger)"/>
    <property type="match status" value="1"/>
</dbReference>
<dbReference type="PROSITE" id="PS50016">
    <property type="entry name" value="ZF_PHD_2"/>
    <property type="match status" value="1"/>
</dbReference>
<feature type="compositionally biased region" description="Basic and acidic residues" evidence="5">
    <location>
        <begin position="82"/>
        <end position="92"/>
    </location>
</feature>